<comment type="caution">
    <text evidence="2">The sequence shown here is derived from an EMBL/GenBank/DDBJ whole genome shotgun (WGS) entry which is preliminary data.</text>
</comment>
<dbReference type="PANTHER" id="PTHR11106">
    <property type="entry name" value="GANGLIOSIDE INDUCED DIFFERENTIATION ASSOCIATED PROTEIN 2-RELATED"/>
    <property type="match status" value="1"/>
</dbReference>
<evidence type="ECO:0000313" key="2">
    <source>
        <dbReference type="EMBL" id="GBC99849.1"/>
    </source>
</evidence>
<name>A0A2H5XF79_9BACT</name>
<proteinExistence type="predicted"/>
<feature type="domain" description="Macro" evidence="1">
    <location>
        <begin position="3"/>
        <end position="189"/>
    </location>
</feature>
<dbReference type="InterPro" id="IPR002589">
    <property type="entry name" value="Macro_dom"/>
</dbReference>
<dbReference type="SMART" id="SM00506">
    <property type="entry name" value="A1pp"/>
    <property type="match status" value="1"/>
</dbReference>
<protein>
    <submittedName>
        <fullName evidence="2">O-acetyl-ADP-ribose deacetylase</fullName>
        <ecNumber evidence="2">3.5.1.-</ecNumber>
    </submittedName>
</protein>
<dbReference type="Proteomes" id="UP000236173">
    <property type="component" value="Unassembled WGS sequence"/>
</dbReference>
<dbReference type="SUPFAM" id="SSF52949">
    <property type="entry name" value="Macro domain-like"/>
    <property type="match status" value="1"/>
</dbReference>
<gene>
    <name evidence="2" type="primary">ymdB</name>
    <name evidence="2" type="ORF">HRbin17_02380</name>
</gene>
<dbReference type="CDD" id="cd02907">
    <property type="entry name" value="Macro_Af1521_BAL-like"/>
    <property type="match status" value="1"/>
</dbReference>
<dbReference type="EMBL" id="BEHT01000040">
    <property type="protein sequence ID" value="GBC99849.1"/>
    <property type="molecule type" value="Genomic_DNA"/>
</dbReference>
<dbReference type="Pfam" id="PF01661">
    <property type="entry name" value="Macro"/>
    <property type="match status" value="1"/>
</dbReference>
<dbReference type="EC" id="3.5.1.-" evidence="2"/>
<dbReference type="InterPro" id="IPR043472">
    <property type="entry name" value="Macro_dom-like"/>
</dbReference>
<evidence type="ECO:0000259" key="1">
    <source>
        <dbReference type="PROSITE" id="PS51154"/>
    </source>
</evidence>
<organism evidence="2 3">
    <name type="scientific">Candidatus Fervidibacter japonicus</name>
    <dbReference type="NCBI Taxonomy" id="2035412"/>
    <lineage>
        <taxon>Bacteria</taxon>
        <taxon>Candidatus Fervidibacterota</taxon>
        <taxon>Candidatus Fervidibacter</taxon>
    </lineage>
</organism>
<dbReference type="AlphaFoldDB" id="A0A2H5XF79"/>
<keyword evidence="2" id="KW-0378">Hydrolase</keyword>
<dbReference type="PANTHER" id="PTHR11106:SF111">
    <property type="entry name" value="MACRO DOMAIN-CONTAINING PROTEIN"/>
    <property type="match status" value="1"/>
</dbReference>
<accession>A0A2H5XF79</accession>
<dbReference type="Gene3D" id="3.40.220.10">
    <property type="entry name" value="Leucine Aminopeptidase, subunit E, domain 1"/>
    <property type="match status" value="1"/>
</dbReference>
<sequence length="192" mass="20703">MNAVVREVCLPTGQTVRLVHGDITAEPVDAIVNAANSYLKHGGGVAAAIVRKGGLSIQQESDEWVRQHGPVPTGQVAVTGAGNLPARVVIHAVGPVWGEHPPEEADALLRDAVWNSLKAAHERGLTRIALPAISAGIFGFPKDRCAAILLDTVRAFCEQYPDSPLRDIRFVLFDEPTLQAFVDAFDARWRQS</sequence>
<dbReference type="GO" id="GO:0016787">
    <property type="term" value="F:hydrolase activity"/>
    <property type="evidence" value="ECO:0007669"/>
    <property type="project" value="UniProtKB-KW"/>
</dbReference>
<evidence type="ECO:0000313" key="3">
    <source>
        <dbReference type="Proteomes" id="UP000236173"/>
    </source>
</evidence>
<reference evidence="3" key="1">
    <citation type="submission" date="2017-09" db="EMBL/GenBank/DDBJ databases">
        <title>Metaegenomics of thermophilic ammonia-oxidizing enrichment culture.</title>
        <authorList>
            <person name="Kato S."/>
            <person name="Suzuki K."/>
        </authorList>
    </citation>
    <scope>NUCLEOTIDE SEQUENCE [LARGE SCALE GENOMIC DNA]</scope>
</reference>
<dbReference type="PROSITE" id="PS51154">
    <property type="entry name" value="MACRO"/>
    <property type="match status" value="1"/>
</dbReference>